<organism evidence="2 3">
    <name type="scientific">Paenibacillus campinasensis</name>
    <dbReference type="NCBI Taxonomy" id="66347"/>
    <lineage>
        <taxon>Bacteria</taxon>
        <taxon>Bacillati</taxon>
        <taxon>Bacillota</taxon>
        <taxon>Bacilli</taxon>
        <taxon>Bacillales</taxon>
        <taxon>Paenibacillaceae</taxon>
        <taxon>Paenibacillus</taxon>
    </lineage>
</organism>
<dbReference type="Pfam" id="PF09551">
    <property type="entry name" value="Spore_II_R"/>
    <property type="match status" value="1"/>
</dbReference>
<reference evidence="2 3" key="1">
    <citation type="submission" date="2017-07" db="EMBL/GenBank/DDBJ databases">
        <title>Isolation and whole genome analysis of endospore-forming bacteria from heroin.</title>
        <authorList>
            <person name="Kalinowski J."/>
            <person name="Ahrens B."/>
            <person name="Al-Dilaimi A."/>
            <person name="Winkler A."/>
            <person name="Wibberg D."/>
            <person name="Schleenbecker U."/>
            <person name="Ruckert C."/>
            <person name="Wolfel R."/>
            <person name="Grass G."/>
        </authorList>
    </citation>
    <scope>NUCLEOTIDE SEQUENCE [LARGE SCALE GENOMIC DNA]</scope>
    <source>
        <strain evidence="2 3">7537-G1</strain>
    </source>
</reference>
<dbReference type="InterPro" id="IPR014202">
    <property type="entry name" value="Spore_II_R"/>
</dbReference>
<gene>
    <name evidence="2" type="primary">spoIIR</name>
    <name evidence="2" type="ORF">CHH67_09565</name>
</gene>
<dbReference type="NCBIfam" id="TIGR02837">
    <property type="entry name" value="spore_II_R"/>
    <property type="match status" value="1"/>
</dbReference>
<dbReference type="OrthoDB" id="9793324at2"/>
<dbReference type="EMBL" id="NPBY01000030">
    <property type="protein sequence ID" value="PAD77410.1"/>
    <property type="molecule type" value="Genomic_DNA"/>
</dbReference>
<protein>
    <submittedName>
        <fullName evidence="2">Stage II sporulation protein R</fullName>
    </submittedName>
</protein>
<evidence type="ECO:0000256" key="1">
    <source>
        <dbReference type="SAM" id="Phobius"/>
    </source>
</evidence>
<sequence>MANNQETLRIVVKKIMLLLSSMFMVMMVWEGQRIDASVVGGPIPQESIRLRILANSDSPADQLVKREIRDAVIEQMQLWVMQLDDPQSLEEAKALTQKHLPEIHKLVGEELAKRGLSYGYHVELGVVPFPTKMYGGTIYPAGDYDAVRITLGEGRGQNWWCVLFPPLCFIDGGSGDAAAQPAPAASVSTASASAEASASPETLVHASASEPEVRFFLVDMFLGLWNWVSGLFG</sequence>
<proteinExistence type="predicted"/>
<evidence type="ECO:0000313" key="3">
    <source>
        <dbReference type="Proteomes" id="UP000215596"/>
    </source>
</evidence>
<name>A0A268EWA9_9BACL</name>
<keyword evidence="1" id="KW-0812">Transmembrane</keyword>
<dbReference type="Proteomes" id="UP000215596">
    <property type="component" value="Unassembled WGS sequence"/>
</dbReference>
<feature type="transmembrane region" description="Helical" evidence="1">
    <location>
        <begin position="12"/>
        <end position="29"/>
    </location>
</feature>
<dbReference type="AlphaFoldDB" id="A0A268EWA9"/>
<keyword evidence="1" id="KW-1133">Transmembrane helix</keyword>
<comment type="caution">
    <text evidence="2">The sequence shown here is derived from an EMBL/GenBank/DDBJ whole genome shotgun (WGS) entry which is preliminary data.</text>
</comment>
<evidence type="ECO:0000313" key="2">
    <source>
        <dbReference type="EMBL" id="PAD77410.1"/>
    </source>
</evidence>
<keyword evidence="1" id="KW-0472">Membrane</keyword>
<accession>A0A268EWA9</accession>